<dbReference type="InterPro" id="IPR004265">
    <property type="entry name" value="Dirigent"/>
</dbReference>
<keyword evidence="4" id="KW-0052">Apoplast</keyword>
<keyword evidence="4" id="KW-0732">Signal</keyword>
<sequence length="197" mass="21743">MIIHSNMSNSSKTLHLILITLTTFLHTTPTTSSHHHHNHHDRHHNLKSLHFTLYQHDQINKTDFLIVPSPLGTTITETTSPFGTIGLINDPLTLTKDPNSEMIGNVESIAITSSFDGLDSLSIGRIKLELEDHKGSVSVVGVVNAVVSSDYPVVGGTGDFLFVQGYVTASPVSFEKGGRYVYKQEFHLFWPPYALHA</sequence>
<evidence type="ECO:0000256" key="3">
    <source>
        <dbReference type="ARBA" id="ARBA00022525"/>
    </source>
</evidence>
<comment type="subcellular location">
    <subcellularLocation>
        <location evidence="4">Secreted</location>
        <location evidence="4">Extracellular space</location>
        <location evidence="4">Apoplast</location>
    </subcellularLocation>
</comment>
<proteinExistence type="inferred from homology"/>
<comment type="similarity">
    <text evidence="1 4">Belongs to the plant dirigent protein family.</text>
</comment>
<comment type="subunit">
    <text evidence="2 4">Homodimer.</text>
</comment>
<dbReference type="Gene3D" id="2.40.480.10">
    <property type="entry name" value="Allene oxide cyclase-like"/>
    <property type="match status" value="1"/>
</dbReference>
<dbReference type="Proteomes" id="UP001443914">
    <property type="component" value="Unassembled WGS sequence"/>
</dbReference>
<keyword evidence="6" id="KW-1185">Reference proteome</keyword>
<accession>A0AAW1GZ68</accession>
<evidence type="ECO:0000313" key="6">
    <source>
        <dbReference type="Proteomes" id="UP001443914"/>
    </source>
</evidence>
<feature type="chain" id="PRO_5043092975" description="Dirigent protein" evidence="4">
    <location>
        <begin position="34"/>
        <end position="197"/>
    </location>
</feature>
<dbReference type="Pfam" id="PF03018">
    <property type="entry name" value="Dirigent"/>
    <property type="match status" value="1"/>
</dbReference>
<evidence type="ECO:0000256" key="4">
    <source>
        <dbReference type="RuleBase" id="RU363099"/>
    </source>
</evidence>
<dbReference type="GO" id="GO:0048046">
    <property type="term" value="C:apoplast"/>
    <property type="evidence" value="ECO:0007669"/>
    <property type="project" value="UniProtKB-SubCell"/>
</dbReference>
<dbReference type="PANTHER" id="PTHR47586">
    <property type="entry name" value="DIRIGENT PROTEIN"/>
    <property type="match status" value="1"/>
</dbReference>
<evidence type="ECO:0000256" key="2">
    <source>
        <dbReference type="ARBA" id="ARBA00011738"/>
    </source>
</evidence>
<comment type="function">
    <text evidence="4">Dirigent proteins impart stereoselectivity on the phenoxy radical-coupling reaction, yielding optically active lignans from two molecules of coniferyl alcohol in the biosynthesis of lignans, flavonolignans, and alkaloids and thus plays a central role in plant secondary metabolism.</text>
</comment>
<keyword evidence="3 4" id="KW-0964">Secreted</keyword>
<protein>
    <recommendedName>
        <fullName evidence="4">Dirigent protein</fullName>
    </recommendedName>
</protein>
<organism evidence="5 6">
    <name type="scientific">Saponaria officinalis</name>
    <name type="common">Common soapwort</name>
    <name type="synonym">Lychnis saponaria</name>
    <dbReference type="NCBI Taxonomy" id="3572"/>
    <lineage>
        <taxon>Eukaryota</taxon>
        <taxon>Viridiplantae</taxon>
        <taxon>Streptophyta</taxon>
        <taxon>Embryophyta</taxon>
        <taxon>Tracheophyta</taxon>
        <taxon>Spermatophyta</taxon>
        <taxon>Magnoliopsida</taxon>
        <taxon>eudicotyledons</taxon>
        <taxon>Gunneridae</taxon>
        <taxon>Pentapetalae</taxon>
        <taxon>Caryophyllales</taxon>
        <taxon>Caryophyllaceae</taxon>
        <taxon>Caryophylleae</taxon>
        <taxon>Saponaria</taxon>
    </lineage>
</organism>
<dbReference type="GO" id="GO:0009699">
    <property type="term" value="P:phenylpropanoid biosynthetic process"/>
    <property type="evidence" value="ECO:0007669"/>
    <property type="project" value="UniProtKB-ARBA"/>
</dbReference>
<dbReference type="EMBL" id="JBDFQZ010000013">
    <property type="protein sequence ID" value="KAK9668139.1"/>
    <property type="molecule type" value="Genomic_DNA"/>
</dbReference>
<evidence type="ECO:0000256" key="1">
    <source>
        <dbReference type="ARBA" id="ARBA00010746"/>
    </source>
</evidence>
<dbReference type="InterPro" id="IPR044859">
    <property type="entry name" value="Allene_oxi_cyc_Dirigent"/>
</dbReference>
<dbReference type="PANTHER" id="PTHR47586:SF1">
    <property type="entry name" value="DIRIGENT PROTEIN"/>
    <property type="match status" value="1"/>
</dbReference>
<comment type="caution">
    <text evidence="5">The sequence shown here is derived from an EMBL/GenBank/DDBJ whole genome shotgun (WGS) entry which is preliminary data.</text>
</comment>
<dbReference type="AlphaFoldDB" id="A0AAW1GZ68"/>
<feature type="signal peptide" evidence="4">
    <location>
        <begin position="1"/>
        <end position="33"/>
    </location>
</feature>
<gene>
    <name evidence="5" type="ORF">RND81_13G037100</name>
</gene>
<reference evidence="5" key="1">
    <citation type="submission" date="2024-03" db="EMBL/GenBank/DDBJ databases">
        <title>WGS assembly of Saponaria officinalis var. Norfolk2.</title>
        <authorList>
            <person name="Jenkins J."/>
            <person name="Shu S."/>
            <person name="Grimwood J."/>
            <person name="Barry K."/>
            <person name="Goodstein D."/>
            <person name="Schmutz J."/>
            <person name="Leebens-Mack J."/>
            <person name="Osbourn A."/>
        </authorList>
    </citation>
    <scope>NUCLEOTIDE SEQUENCE [LARGE SCALE GENOMIC DNA]</scope>
    <source>
        <strain evidence="5">JIC</strain>
    </source>
</reference>
<name>A0AAW1GZ68_SAPOF</name>
<evidence type="ECO:0000313" key="5">
    <source>
        <dbReference type="EMBL" id="KAK9668139.1"/>
    </source>
</evidence>